<feature type="transmembrane region" description="Helical" evidence="6">
    <location>
        <begin position="190"/>
        <end position="214"/>
    </location>
</feature>
<protein>
    <submittedName>
        <fullName evidence="8">MFS general substrate transporter</fullName>
    </submittedName>
</protein>
<dbReference type="GO" id="GO:0016020">
    <property type="term" value="C:membrane"/>
    <property type="evidence" value="ECO:0007669"/>
    <property type="project" value="UniProtKB-SubCell"/>
</dbReference>
<gene>
    <name evidence="8" type="ORF">DM02DRAFT_611419</name>
</gene>
<organism evidence="8 9">
    <name type="scientific">Periconia macrospinosa</name>
    <dbReference type="NCBI Taxonomy" id="97972"/>
    <lineage>
        <taxon>Eukaryota</taxon>
        <taxon>Fungi</taxon>
        <taxon>Dikarya</taxon>
        <taxon>Ascomycota</taxon>
        <taxon>Pezizomycotina</taxon>
        <taxon>Dothideomycetes</taxon>
        <taxon>Pleosporomycetidae</taxon>
        <taxon>Pleosporales</taxon>
        <taxon>Massarineae</taxon>
        <taxon>Periconiaceae</taxon>
        <taxon>Periconia</taxon>
    </lineage>
</organism>
<dbReference type="InterPro" id="IPR005828">
    <property type="entry name" value="MFS_sugar_transport-like"/>
</dbReference>
<evidence type="ECO:0000256" key="2">
    <source>
        <dbReference type="ARBA" id="ARBA00010992"/>
    </source>
</evidence>
<feature type="transmembrane region" description="Helical" evidence="6">
    <location>
        <begin position="133"/>
        <end position="153"/>
    </location>
</feature>
<dbReference type="OrthoDB" id="6612291at2759"/>
<dbReference type="AlphaFoldDB" id="A0A2V1E306"/>
<dbReference type="SUPFAM" id="SSF103473">
    <property type="entry name" value="MFS general substrate transporter"/>
    <property type="match status" value="1"/>
</dbReference>
<evidence type="ECO:0000256" key="4">
    <source>
        <dbReference type="ARBA" id="ARBA00022989"/>
    </source>
</evidence>
<feature type="domain" description="Major facilitator superfamily (MFS) profile" evidence="7">
    <location>
        <begin position="78"/>
        <end position="530"/>
    </location>
</feature>
<feature type="transmembrane region" description="Helical" evidence="6">
    <location>
        <begin position="408"/>
        <end position="428"/>
    </location>
</feature>
<feature type="transmembrane region" description="Helical" evidence="6">
    <location>
        <begin position="374"/>
        <end position="396"/>
    </location>
</feature>
<evidence type="ECO:0000256" key="5">
    <source>
        <dbReference type="ARBA" id="ARBA00023136"/>
    </source>
</evidence>
<evidence type="ECO:0000256" key="3">
    <source>
        <dbReference type="ARBA" id="ARBA00022692"/>
    </source>
</evidence>
<dbReference type="PROSITE" id="PS50850">
    <property type="entry name" value="MFS"/>
    <property type="match status" value="1"/>
</dbReference>
<reference evidence="8 9" key="1">
    <citation type="journal article" date="2018" name="Sci. Rep.">
        <title>Comparative genomics provides insights into the lifestyle and reveals functional heterogeneity of dark septate endophytic fungi.</title>
        <authorList>
            <person name="Knapp D.G."/>
            <person name="Nemeth J.B."/>
            <person name="Barry K."/>
            <person name="Hainaut M."/>
            <person name="Henrissat B."/>
            <person name="Johnson J."/>
            <person name="Kuo A."/>
            <person name="Lim J.H.P."/>
            <person name="Lipzen A."/>
            <person name="Nolan M."/>
            <person name="Ohm R.A."/>
            <person name="Tamas L."/>
            <person name="Grigoriev I.V."/>
            <person name="Spatafora J.W."/>
            <person name="Nagy L.G."/>
            <person name="Kovacs G.M."/>
        </authorList>
    </citation>
    <scope>NUCLEOTIDE SEQUENCE [LARGE SCALE GENOMIC DNA]</scope>
    <source>
        <strain evidence="8 9">DSE2036</strain>
    </source>
</reference>
<dbReference type="PROSITE" id="PS00217">
    <property type="entry name" value="SUGAR_TRANSPORT_2"/>
    <property type="match status" value="1"/>
</dbReference>
<dbReference type="Gene3D" id="1.20.1250.20">
    <property type="entry name" value="MFS general substrate transporter like domains"/>
    <property type="match status" value="1"/>
</dbReference>
<name>A0A2V1E306_9PLEO</name>
<evidence type="ECO:0000256" key="6">
    <source>
        <dbReference type="SAM" id="Phobius"/>
    </source>
</evidence>
<keyword evidence="9" id="KW-1185">Reference proteome</keyword>
<dbReference type="Proteomes" id="UP000244855">
    <property type="component" value="Unassembled WGS sequence"/>
</dbReference>
<dbReference type="PROSITE" id="PS00216">
    <property type="entry name" value="SUGAR_TRANSPORT_1"/>
    <property type="match status" value="1"/>
</dbReference>
<feature type="transmembrane region" description="Helical" evidence="6">
    <location>
        <begin position="508"/>
        <end position="526"/>
    </location>
</feature>
<evidence type="ECO:0000313" key="8">
    <source>
        <dbReference type="EMBL" id="PVI04589.1"/>
    </source>
</evidence>
<feature type="transmembrane region" description="Helical" evidence="6">
    <location>
        <begin position="475"/>
        <end position="496"/>
    </location>
</feature>
<keyword evidence="3 6" id="KW-0812">Transmembrane</keyword>
<comment type="similarity">
    <text evidence="2">Belongs to the major facilitator superfamily. Sugar transporter (TC 2.A.1.1) family.</text>
</comment>
<dbReference type="InterPro" id="IPR020846">
    <property type="entry name" value="MFS_dom"/>
</dbReference>
<keyword evidence="5 6" id="KW-0472">Membrane</keyword>
<dbReference type="EMBL" id="KZ805320">
    <property type="protein sequence ID" value="PVI04589.1"/>
    <property type="molecule type" value="Genomic_DNA"/>
</dbReference>
<dbReference type="PANTHER" id="PTHR48022:SF41">
    <property type="entry name" value="MAJOR FACILITATOR SUPERFAMILY (MFS) PROFILE DOMAIN-CONTAINING PROTEIN"/>
    <property type="match status" value="1"/>
</dbReference>
<dbReference type="InterPro" id="IPR050360">
    <property type="entry name" value="MFS_Sugar_Transporters"/>
</dbReference>
<dbReference type="GO" id="GO:0005351">
    <property type="term" value="F:carbohydrate:proton symporter activity"/>
    <property type="evidence" value="ECO:0007669"/>
    <property type="project" value="TreeGrafter"/>
</dbReference>
<feature type="transmembrane region" description="Helical" evidence="6">
    <location>
        <begin position="226"/>
        <end position="248"/>
    </location>
</feature>
<comment type="subcellular location">
    <subcellularLocation>
        <location evidence="1">Membrane</location>
        <topology evidence="1">Multi-pass membrane protein</topology>
    </subcellularLocation>
</comment>
<dbReference type="Pfam" id="PF00083">
    <property type="entry name" value="Sugar_tr"/>
    <property type="match status" value="1"/>
</dbReference>
<feature type="transmembrane region" description="Helical" evidence="6">
    <location>
        <begin position="160"/>
        <end position="178"/>
    </location>
</feature>
<dbReference type="PANTHER" id="PTHR48022">
    <property type="entry name" value="PLASTIDIC GLUCOSE TRANSPORTER 4"/>
    <property type="match status" value="1"/>
</dbReference>
<evidence type="ECO:0000259" key="7">
    <source>
        <dbReference type="PROSITE" id="PS50850"/>
    </source>
</evidence>
<feature type="transmembrane region" description="Helical" evidence="6">
    <location>
        <begin position="434"/>
        <end position="454"/>
    </location>
</feature>
<sequence>MGIKNKKFARLSDDEHLQDDRSFYGHASLDVADQMSYEAYRSNDKVPLVEMTKDAAEHNENNAPLRQALKQYSRIVWWCLATATAILYGGYDSGVLSAAITLPAFARDFGDEQPFDPSKPEEQWLVPAKWLSLWEGIGPLGQLVGAILGGWLLDKIGRKLCLLMGSIIGVVGILLFVSANKPADKDSRRIMILLAKVVQGFGLGIIKIETFTYLSEVVPVSLKGAVFALVPIFTLLGQLMGGIVGFVSEKNDTSMSYVITLGSQLIVALPSFTLSIFLPESPAYLLNKNNSQGALASLRRLLGPKNDAHAAMVKLEHTITEEKKMSGKARYIDTFRGTNIRRTLIIMFASSIEILWGLPLLGTVSLYLKVLGLPASYALLFQIAGIIVGLIANIGSAWTLSHIGRRKLTYVSFLITACLWTAMGFSGIKQSKVTPWISGGIMTGVVSVCGLGAWPASYAIQGETSTLRLRAKSQAIGSLTNSLLNMGAGAILPYIFNKDAGDAGAKTGFVFTATCVIGAAATFFFVPELKGRSAEEIDQLFEKRVSSIKSAKWQNTAQEPLRRV</sequence>
<dbReference type="InterPro" id="IPR036259">
    <property type="entry name" value="MFS_trans_sf"/>
</dbReference>
<dbReference type="InterPro" id="IPR005829">
    <property type="entry name" value="Sugar_transporter_CS"/>
</dbReference>
<feature type="transmembrane region" description="Helical" evidence="6">
    <location>
        <begin position="344"/>
        <end position="368"/>
    </location>
</feature>
<feature type="transmembrane region" description="Helical" evidence="6">
    <location>
        <begin position="75"/>
        <end position="91"/>
    </location>
</feature>
<feature type="transmembrane region" description="Helical" evidence="6">
    <location>
        <begin position="254"/>
        <end position="278"/>
    </location>
</feature>
<accession>A0A2V1E306</accession>
<keyword evidence="4 6" id="KW-1133">Transmembrane helix</keyword>
<evidence type="ECO:0000256" key="1">
    <source>
        <dbReference type="ARBA" id="ARBA00004141"/>
    </source>
</evidence>
<evidence type="ECO:0000313" key="9">
    <source>
        <dbReference type="Proteomes" id="UP000244855"/>
    </source>
</evidence>
<proteinExistence type="inferred from homology"/>